<dbReference type="RefSeq" id="WP_155613034.1">
    <property type="nucleotide sequence ID" value="NZ_WNZW01000014.1"/>
</dbReference>
<dbReference type="AlphaFoldDB" id="A0A7X2Z514"/>
<protein>
    <submittedName>
        <fullName evidence="2">Uncharacterized protein</fullName>
    </submittedName>
</protein>
<sequence length="66" mass="6975">MDTAAGIGLFSIFPVLIFLVYLVLIGLSVYCIILFIKLARRGIKALDIYIHEKGRPGGGGGGVNPG</sequence>
<dbReference type="Proteomes" id="UP000447876">
    <property type="component" value="Unassembled WGS sequence"/>
</dbReference>
<dbReference type="OrthoDB" id="2653014at2"/>
<evidence type="ECO:0000256" key="1">
    <source>
        <dbReference type="SAM" id="Phobius"/>
    </source>
</evidence>
<proteinExistence type="predicted"/>
<accession>A0A7X2Z514</accession>
<reference evidence="2 3" key="1">
    <citation type="submission" date="2019-11" db="EMBL/GenBank/DDBJ databases">
        <title>Draft genome sequences of five Paenibacillus species of dairy origin.</title>
        <authorList>
            <person name="Olajide A.M."/>
            <person name="Chen S."/>
            <person name="Lapointe G."/>
        </authorList>
    </citation>
    <scope>NUCLEOTIDE SEQUENCE [LARGE SCALE GENOMIC DNA]</scope>
    <source>
        <strain evidence="2 3">12CR55</strain>
    </source>
</reference>
<feature type="transmembrane region" description="Helical" evidence="1">
    <location>
        <begin position="12"/>
        <end position="36"/>
    </location>
</feature>
<organism evidence="2 3">
    <name type="scientific">Paenibacillus woosongensis</name>
    <dbReference type="NCBI Taxonomy" id="307580"/>
    <lineage>
        <taxon>Bacteria</taxon>
        <taxon>Bacillati</taxon>
        <taxon>Bacillota</taxon>
        <taxon>Bacilli</taxon>
        <taxon>Bacillales</taxon>
        <taxon>Paenibacillaceae</taxon>
        <taxon>Paenibacillus</taxon>
    </lineage>
</organism>
<keyword evidence="1" id="KW-1133">Transmembrane helix</keyword>
<name>A0A7X2Z514_9BACL</name>
<comment type="caution">
    <text evidence="2">The sequence shown here is derived from an EMBL/GenBank/DDBJ whole genome shotgun (WGS) entry which is preliminary data.</text>
</comment>
<evidence type="ECO:0000313" key="3">
    <source>
        <dbReference type="Proteomes" id="UP000447876"/>
    </source>
</evidence>
<keyword evidence="1" id="KW-0812">Transmembrane</keyword>
<gene>
    <name evidence="2" type="ORF">GNP95_22175</name>
</gene>
<evidence type="ECO:0000313" key="2">
    <source>
        <dbReference type="EMBL" id="MUG47664.1"/>
    </source>
</evidence>
<dbReference type="EMBL" id="WNZW01000014">
    <property type="protein sequence ID" value="MUG47664.1"/>
    <property type="molecule type" value="Genomic_DNA"/>
</dbReference>
<keyword evidence="1" id="KW-0472">Membrane</keyword>